<proteinExistence type="predicted"/>
<dbReference type="EMBL" id="JBBYHS010000023">
    <property type="protein sequence ID" value="MEL1255786.1"/>
    <property type="molecule type" value="Genomic_DNA"/>
</dbReference>
<evidence type="ECO:0000313" key="2">
    <source>
        <dbReference type="Proteomes" id="UP001485226"/>
    </source>
</evidence>
<dbReference type="RefSeq" id="WP_341694519.1">
    <property type="nucleotide sequence ID" value="NZ_JBBYHS010000023.1"/>
</dbReference>
<accession>A0ABU9ITP2</accession>
<reference evidence="1 2" key="1">
    <citation type="submission" date="2024-04" db="EMBL/GenBank/DDBJ databases">
        <title>Flavobacterium sp. DGU38 16S ribosomal RNA gene Genome sequencing and assembly.</title>
        <authorList>
            <person name="Park S."/>
        </authorList>
    </citation>
    <scope>NUCLEOTIDE SEQUENCE [LARGE SCALE GENOMIC DNA]</scope>
    <source>
        <strain evidence="1 2">DGU38</strain>
    </source>
</reference>
<organism evidence="1 2">
    <name type="scientific">Flavobacterium calami</name>
    <dbReference type="NCBI Taxonomy" id="3139144"/>
    <lineage>
        <taxon>Bacteria</taxon>
        <taxon>Pseudomonadati</taxon>
        <taxon>Bacteroidota</taxon>
        <taxon>Flavobacteriia</taxon>
        <taxon>Flavobacteriales</taxon>
        <taxon>Flavobacteriaceae</taxon>
        <taxon>Flavobacterium</taxon>
    </lineage>
</organism>
<protein>
    <submittedName>
        <fullName evidence="1">Uncharacterized protein</fullName>
    </submittedName>
</protein>
<comment type="caution">
    <text evidence="1">The sequence shown here is derived from an EMBL/GenBank/DDBJ whole genome shotgun (WGS) entry which is preliminary data.</text>
</comment>
<name>A0ABU9ITP2_9FLAO</name>
<gene>
    <name evidence="1" type="ORF">AAEO57_18480</name>
</gene>
<dbReference type="Proteomes" id="UP001485226">
    <property type="component" value="Unassembled WGS sequence"/>
</dbReference>
<keyword evidence="2" id="KW-1185">Reference proteome</keyword>
<sequence length="56" mass="6552">MKTIYRILKAIYPKNIFGIVQNQKSNFNLLKGRLYSDEKHSLLTLMYSAENGNLFI</sequence>
<evidence type="ECO:0000313" key="1">
    <source>
        <dbReference type="EMBL" id="MEL1255786.1"/>
    </source>
</evidence>